<dbReference type="PANTHER" id="PTHR10039:SF15">
    <property type="entry name" value="NACHT DOMAIN-CONTAINING PROTEIN"/>
    <property type="match status" value="1"/>
</dbReference>
<dbReference type="InterPro" id="IPR027417">
    <property type="entry name" value="P-loop_NTPase"/>
</dbReference>
<protein>
    <submittedName>
        <fullName evidence="4">Putative Kinase D-interacting substrate of kDa</fullName>
    </submittedName>
</protein>
<keyword evidence="1" id="KW-0677">Repeat</keyword>
<dbReference type="InterPro" id="IPR056884">
    <property type="entry name" value="NPHP3-like_N"/>
</dbReference>
<reference evidence="4 5" key="1">
    <citation type="journal article" date="2012" name="Eukaryot. Cell">
        <title>Genome sequence of the fungus Glarea lozoyensis: the first genome sequence of a species from the Helotiaceae family.</title>
        <authorList>
            <person name="Youssar L."/>
            <person name="Gruening B.A."/>
            <person name="Erxleben A."/>
            <person name="Guenther S."/>
            <person name="Huettel W."/>
        </authorList>
    </citation>
    <scope>NUCLEOTIDE SEQUENCE [LARGE SCALE GENOMIC DNA]</scope>
    <source>
        <strain evidence="5">ATCC 74030 / MF5533</strain>
    </source>
</reference>
<proteinExistence type="predicted"/>
<feature type="repeat" description="ANK" evidence="2">
    <location>
        <begin position="700"/>
        <end position="732"/>
    </location>
</feature>
<dbReference type="Gene3D" id="1.25.40.20">
    <property type="entry name" value="Ankyrin repeat-containing domain"/>
    <property type="match status" value="1"/>
</dbReference>
<dbReference type="Proteomes" id="UP000005446">
    <property type="component" value="Unassembled WGS sequence"/>
</dbReference>
<dbReference type="PROSITE" id="PS50297">
    <property type="entry name" value="ANK_REP_REGION"/>
    <property type="match status" value="4"/>
</dbReference>
<keyword evidence="2" id="KW-0040">ANK repeat</keyword>
<feature type="domain" description="Nephrocystin 3-like N-terminal" evidence="3">
    <location>
        <begin position="95"/>
        <end position="244"/>
    </location>
</feature>
<accession>H0EUE7</accession>
<dbReference type="InterPro" id="IPR002110">
    <property type="entry name" value="Ankyrin_rpt"/>
</dbReference>
<evidence type="ECO:0000259" key="3">
    <source>
        <dbReference type="Pfam" id="PF24883"/>
    </source>
</evidence>
<evidence type="ECO:0000313" key="4">
    <source>
        <dbReference type="EMBL" id="EHK97883.1"/>
    </source>
</evidence>
<dbReference type="GO" id="GO:0016301">
    <property type="term" value="F:kinase activity"/>
    <property type="evidence" value="ECO:0007669"/>
    <property type="project" value="UniProtKB-KW"/>
</dbReference>
<sequence length="865" mass="96810">MESFKKVFIRVQWNGFEEHFGGIEARVTKNLHNVHLAAQADSLDDQKDALKKLGDLVKIVTDRNAIDERTNFLEWVSKIHYEEIHDEIIEKTHLGTTEWLIRKELFQEWFNSSSSSTLWCHGKPGSGKSVLAANVIDYISTQYALSDDIGIAYAYCNFQDTATQDPRNVILSFIKQLSWKRNELSESLRGFFKAYHGDARTSNLATCKAQFWNLTELFKEVYIIVDGLDECQEDARGRTLELILDPSKGREYNKGEKTRDSDFELTQGAALKTIVISRNEADIAKRFKEHAAFILRIENEDVAPDITAFVQGETESRIHKGNLRIYSQTLKEKVIEKLIAEADGMFLVPKLQLKTICEEKTERDVEQVLGNLPQGLDEYYARMLHRINTQAASLKALAFRCFREADILDACGGFFIVERPSSIVRPIHITIWSFLENNFGDMNNERVLNRAKAQEEFAIASQIPSIHLGIVQSFNKLLAGPERPGDEGPDFDRPDRANRAIAAILQIRLLRNPFDPEGIRDGFDRNCYAVTAATMLYVTQLQGGYSTIVQLLLRNDAEVNLPGGPFGNALVAACNGGRLEIVRLLLSHKSVIERSPLQRFSALHEAILRGQKQIVTLLLENGADVNETAMEKTALFVAVESQKEDIVRLLIDKKADINVYHPTDATVLHVAIRKSRNGQGETKIAELLLRNGTIVHGSKNWNPALHAAVEVGSMDMVQLLLRYNADINEVAEDGATAFSIAGREGLTKIGQVLIGNGANLEEQGIEALTWAAKGGHVGMVRWLLDIGVDVSAGHGLVFAATTVMAEEIQPEGEPRRKTRIEETVELLLDRGSIHGPEALKAAIAFDNKRVVEIFRERGFEEDAEE</sequence>
<dbReference type="PANTHER" id="PTHR10039">
    <property type="entry name" value="AMELOGENIN"/>
    <property type="match status" value="1"/>
</dbReference>
<dbReference type="InterPro" id="IPR036770">
    <property type="entry name" value="Ankyrin_rpt-contain_sf"/>
</dbReference>
<keyword evidence="4" id="KW-0418">Kinase</keyword>
<dbReference type="InParanoid" id="H0EUE7"/>
<feature type="repeat" description="ANK" evidence="2">
    <location>
        <begin position="630"/>
        <end position="662"/>
    </location>
</feature>
<keyword evidence="5" id="KW-1185">Reference proteome</keyword>
<name>H0EUE7_GLAL7</name>
<feature type="repeat" description="ANK" evidence="2">
    <location>
        <begin position="598"/>
        <end position="630"/>
    </location>
</feature>
<dbReference type="SMART" id="SM00248">
    <property type="entry name" value="ANK"/>
    <property type="match status" value="9"/>
</dbReference>
<dbReference type="Pfam" id="PF12796">
    <property type="entry name" value="Ank_2"/>
    <property type="match status" value="3"/>
</dbReference>
<dbReference type="SUPFAM" id="SSF48403">
    <property type="entry name" value="Ankyrin repeat"/>
    <property type="match status" value="1"/>
</dbReference>
<dbReference type="Gene3D" id="3.40.50.300">
    <property type="entry name" value="P-loop containing nucleotide triphosphate hydrolases"/>
    <property type="match status" value="1"/>
</dbReference>
<evidence type="ECO:0000256" key="1">
    <source>
        <dbReference type="ARBA" id="ARBA00022737"/>
    </source>
</evidence>
<gene>
    <name evidence="4" type="ORF">M7I_6381</name>
</gene>
<dbReference type="PROSITE" id="PS50088">
    <property type="entry name" value="ANK_REPEAT"/>
    <property type="match status" value="4"/>
</dbReference>
<feature type="repeat" description="ANK" evidence="2">
    <location>
        <begin position="763"/>
        <end position="795"/>
    </location>
</feature>
<keyword evidence="4" id="KW-0808">Transferase</keyword>
<evidence type="ECO:0000313" key="5">
    <source>
        <dbReference type="Proteomes" id="UP000005446"/>
    </source>
</evidence>
<dbReference type="Pfam" id="PF24883">
    <property type="entry name" value="NPHP3_N"/>
    <property type="match status" value="1"/>
</dbReference>
<dbReference type="SUPFAM" id="SSF52540">
    <property type="entry name" value="P-loop containing nucleoside triphosphate hydrolases"/>
    <property type="match status" value="1"/>
</dbReference>
<evidence type="ECO:0000256" key="2">
    <source>
        <dbReference type="PROSITE-ProRule" id="PRU00023"/>
    </source>
</evidence>
<dbReference type="AlphaFoldDB" id="H0EUE7"/>
<dbReference type="OrthoDB" id="1577640at2759"/>
<dbReference type="EMBL" id="AGUE01000170">
    <property type="protein sequence ID" value="EHK97883.1"/>
    <property type="molecule type" value="Genomic_DNA"/>
</dbReference>
<organism evidence="4 5">
    <name type="scientific">Glarea lozoyensis (strain ATCC 74030 / MF5533)</name>
    <dbReference type="NCBI Taxonomy" id="1104152"/>
    <lineage>
        <taxon>Eukaryota</taxon>
        <taxon>Fungi</taxon>
        <taxon>Dikarya</taxon>
        <taxon>Ascomycota</taxon>
        <taxon>Pezizomycotina</taxon>
        <taxon>Leotiomycetes</taxon>
        <taxon>Helotiales</taxon>
        <taxon>Helotiaceae</taxon>
        <taxon>Glarea</taxon>
    </lineage>
</organism>
<dbReference type="HOGENOM" id="CLU_000288_34_23_1"/>
<comment type="caution">
    <text evidence="4">The sequence shown here is derived from an EMBL/GenBank/DDBJ whole genome shotgun (WGS) entry which is preliminary data.</text>
</comment>